<dbReference type="InterPro" id="IPR036069">
    <property type="entry name" value="DUF34/NIF3_sf"/>
</dbReference>
<dbReference type="InterPro" id="IPR017221">
    <property type="entry name" value="DUF34/NIF3_bac"/>
</dbReference>
<dbReference type="EMBL" id="AP026708">
    <property type="protein sequence ID" value="BDQ34640.1"/>
    <property type="molecule type" value="Genomic_DNA"/>
</dbReference>
<dbReference type="PIRSF" id="PIRSF037489">
    <property type="entry name" value="UCP037489_NIF3_YqfO"/>
    <property type="match status" value="1"/>
</dbReference>
<dbReference type="Gene3D" id="3.40.1390.30">
    <property type="entry name" value="NIF3 (NGG1p interacting factor 3)-like"/>
    <property type="match status" value="2"/>
</dbReference>
<evidence type="ECO:0000313" key="5">
    <source>
        <dbReference type="Proteomes" id="UP001061361"/>
    </source>
</evidence>
<proteinExistence type="inferred from homology"/>
<dbReference type="PANTHER" id="PTHR13799:SF14">
    <property type="entry name" value="GTP CYCLOHYDROLASE 1 TYPE 2 HOMOLOG"/>
    <property type="match status" value="1"/>
</dbReference>
<name>A0ABN6RX08_9BACT</name>
<sequence>MLPRGKPYGSILFMVGGHKYMKIQNILTIFRKLAPEENQSSWDNSGVQIAGAAQDADKVAVTLEPTPEAVARCLEWGAQAVITHHPLYMEPKAPDAEGMYLDVLRRVMGAGAWLYSAHTSLDTRPGGPAFWLGQELGLENGRLLEVETGRAPVEASFYTEESITREAADIWANHDGVHSVSQSRTGEVRLVCDEPHWNEVADRIEFSLGKRPLFYLRSLTAPRSEVGFGEAGDLPQPMGWDEFLARVDGLVKRDALLISGPQPETVSRVAYCGGSGSSLIDKAAAAGADVFITGDMKYHPAVETPVCVIDAGHFSLEEEMMRRFGAELDRELDGVEVRFFEGVDPFRVYARKK</sequence>
<dbReference type="PANTHER" id="PTHR13799">
    <property type="entry name" value="NGG1 INTERACTING FACTOR 3"/>
    <property type="match status" value="1"/>
</dbReference>
<dbReference type="Pfam" id="PF01784">
    <property type="entry name" value="DUF34_NIF3"/>
    <property type="match status" value="1"/>
</dbReference>
<organism evidence="4 5">
    <name type="scientific">Pseudodesulfovibrio portus</name>
    <dbReference type="NCBI Taxonomy" id="231439"/>
    <lineage>
        <taxon>Bacteria</taxon>
        <taxon>Pseudomonadati</taxon>
        <taxon>Thermodesulfobacteriota</taxon>
        <taxon>Desulfovibrionia</taxon>
        <taxon>Desulfovibrionales</taxon>
        <taxon>Desulfovibrionaceae</taxon>
    </lineage>
</organism>
<comment type="similarity">
    <text evidence="1 3">Belongs to the GTP cyclohydrolase I type 2/NIF3 family.</text>
</comment>
<dbReference type="InterPro" id="IPR002678">
    <property type="entry name" value="DUF34/NIF3"/>
</dbReference>
<accession>A0ABN6RX08</accession>
<evidence type="ECO:0000256" key="1">
    <source>
        <dbReference type="ARBA" id="ARBA00006964"/>
    </source>
</evidence>
<keyword evidence="2 3" id="KW-0479">Metal-binding</keyword>
<dbReference type="Proteomes" id="UP001061361">
    <property type="component" value="Chromosome"/>
</dbReference>
<protein>
    <recommendedName>
        <fullName evidence="3">GTP cyclohydrolase 1 type 2 homolog</fullName>
    </recommendedName>
</protein>
<evidence type="ECO:0000256" key="2">
    <source>
        <dbReference type="ARBA" id="ARBA00022723"/>
    </source>
</evidence>
<keyword evidence="5" id="KW-1185">Reference proteome</keyword>
<gene>
    <name evidence="4" type="ORF">JCM14722_21820</name>
</gene>
<dbReference type="SUPFAM" id="SSF102705">
    <property type="entry name" value="NIF3 (NGG1p interacting factor 3)-like"/>
    <property type="match status" value="1"/>
</dbReference>
<reference evidence="4" key="1">
    <citation type="submission" date="2022-08" db="EMBL/GenBank/DDBJ databases">
        <title>Genome Sequence of the sulphate-reducing bacterium, Pseudodesulfovibrio portus JCM14722.</title>
        <authorList>
            <person name="Kondo R."/>
            <person name="Kataoka T."/>
        </authorList>
    </citation>
    <scope>NUCLEOTIDE SEQUENCE</scope>
    <source>
        <strain evidence="4">JCM 14722</strain>
    </source>
</reference>
<evidence type="ECO:0000256" key="3">
    <source>
        <dbReference type="PIRNR" id="PIRNR037489"/>
    </source>
</evidence>
<dbReference type="NCBIfam" id="TIGR00486">
    <property type="entry name" value="YbgI_SA1388"/>
    <property type="match status" value="1"/>
</dbReference>
<evidence type="ECO:0000313" key="4">
    <source>
        <dbReference type="EMBL" id="BDQ34640.1"/>
    </source>
</evidence>